<keyword evidence="1" id="KW-0456">Lyase</keyword>
<dbReference type="EMBL" id="JAKUCV010006466">
    <property type="protein sequence ID" value="KAJ4827209.1"/>
    <property type="molecule type" value="Genomic_DNA"/>
</dbReference>
<dbReference type="Proteomes" id="UP001141552">
    <property type="component" value="Unassembled WGS sequence"/>
</dbReference>
<dbReference type="FunFam" id="1.50.10.130:FF:000001">
    <property type="entry name" value="Isoprene synthase, chloroplastic"/>
    <property type="match status" value="1"/>
</dbReference>
<name>A0A9Q0F943_9ROSI</name>
<dbReference type="SUPFAM" id="SSF48239">
    <property type="entry name" value="Terpenoid cyclases/Protein prenyltransferases"/>
    <property type="match status" value="1"/>
</dbReference>
<dbReference type="PANTHER" id="PTHR31225:SF251">
    <property type="entry name" value="(-)-GERMACRENE D SYNTHASE-LIKE ISOFORM X2"/>
    <property type="match status" value="1"/>
</dbReference>
<proteinExistence type="predicted"/>
<dbReference type="OrthoDB" id="1877784at2759"/>
<dbReference type="Gene3D" id="1.50.10.130">
    <property type="entry name" value="Terpene synthase, N-terminal domain"/>
    <property type="match status" value="1"/>
</dbReference>
<dbReference type="GO" id="GO:0016114">
    <property type="term" value="P:terpenoid biosynthetic process"/>
    <property type="evidence" value="ECO:0007669"/>
    <property type="project" value="InterPro"/>
</dbReference>
<evidence type="ECO:0000256" key="1">
    <source>
        <dbReference type="ARBA" id="ARBA00023239"/>
    </source>
</evidence>
<evidence type="ECO:0000259" key="2">
    <source>
        <dbReference type="Pfam" id="PF01397"/>
    </source>
</evidence>
<dbReference type="InterPro" id="IPR008930">
    <property type="entry name" value="Terpenoid_cyclase/PrenylTrfase"/>
</dbReference>
<accession>A0A9Q0F943</accession>
<dbReference type="InterPro" id="IPR001906">
    <property type="entry name" value="Terpene_synth_N"/>
</dbReference>
<feature type="domain" description="Terpene synthase N-terminal" evidence="2">
    <location>
        <begin position="28"/>
        <end position="190"/>
    </location>
</feature>
<dbReference type="AlphaFoldDB" id="A0A9Q0F943"/>
<organism evidence="3 4">
    <name type="scientific">Turnera subulata</name>
    <dbReference type="NCBI Taxonomy" id="218843"/>
    <lineage>
        <taxon>Eukaryota</taxon>
        <taxon>Viridiplantae</taxon>
        <taxon>Streptophyta</taxon>
        <taxon>Embryophyta</taxon>
        <taxon>Tracheophyta</taxon>
        <taxon>Spermatophyta</taxon>
        <taxon>Magnoliopsida</taxon>
        <taxon>eudicotyledons</taxon>
        <taxon>Gunneridae</taxon>
        <taxon>Pentapetalae</taxon>
        <taxon>rosids</taxon>
        <taxon>fabids</taxon>
        <taxon>Malpighiales</taxon>
        <taxon>Passifloraceae</taxon>
        <taxon>Turnera</taxon>
    </lineage>
</organism>
<dbReference type="PANTHER" id="PTHR31225">
    <property type="entry name" value="OS04G0344100 PROTEIN-RELATED"/>
    <property type="match status" value="1"/>
</dbReference>
<evidence type="ECO:0000313" key="3">
    <source>
        <dbReference type="EMBL" id="KAJ4827209.1"/>
    </source>
</evidence>
<dbReference type="InterPro" id="IPR036965">
    <property type="entry name" value="Terpene_synth_N_sf"/>
</dbReference>
<protein>
    <recommendedName>
        <fullName evidence="2">Terpene synthase N-terminal domain-containing protein</fullName>
    </recommendedName>
</protein>
<dbReference type="InterPro" id="IPR050148">
    <property type="entry name" value="Terpene_synthase-like"/>
</dbReference>
<reference evidence="3" key="2">
    <citation type="journal article" date="2023" name="Plants (Basel)">
        <title>Annotation of the Turnera subulata (Passifloraceae) Draft Genome Reveals the S-Locus Evolved after the Divergence of Turneroideae from Passifloroideae in a Stepwise Manner.</title>
        <authorList>
            <person name="Henning P.M."/>
            <person name="Roalson E.H."/>
            <person name="Mir W."/>
            <person name="McCubbin A.G."/>
            <person name="Shore J.S."/>
        </authorList>
    </citation>
    <scope>NUCLEOTIDE SEQUENCE</scope>
    <source>
        <strain evidence="3">F60SS</strain>
    </source>
</reference>
<evidence type="ECO:0000313" key="4">
    <source>
        <dbReference type="Proteomes" id="UP001141552"/>
    </source>
</evidence>
<sequence length="208" mass="23917">MTSHVCALATQSSKPEVVRRTANFHPSIWGDRFLNYNKDEVHHSLEAEEAKKLKETVKAELLSAAGNYLQQLETIDLIERLGVAYHFEQEIEEALEYIYDRFNDKNDMEGNLYFASLYFRLLRQHGHKISCDVFKKFKDEEGNFKENLTDDVRGMLPFYEASHLGIHGEEILDEAITFATTHLKSKATCLSGLMEAQLAHSLKQPLHI</sequence>
<reference evidence="3" key="1">
    <citation type="submission" date="2022-02" db="EMBL/GenBank/DDBJ databases">
        <authorList>
            <person name="Henning P.M."/>
            <person name="McCubbin A.G."/>
            <person name="Shore J.S."/>
        </authorList>
    </citation>
    <scope>NUCLEOTIDE SEQUENCE</scope>
    <source>
        <strain evidence="3">F60SS</strain>
        <tissue evidence="3">Leaves</tissue>
    </source>
</reference>
<dbReference type="Pfam" id="PF01397">
    <property type="entry name" value="Terpene_synth"/>
    <property type="match status" value="1"/>
</dbReference>
<dbReference type="GO" id="GO:0010333">
    <property type="term" value="F:terpene synthase activity"/>
    <property type="evidence" value="ECO:0007669"/>
    <property type="project" value="InterPro"/>
</dbReference>
<gene>
    <name evidence="3" type="ORF">Tsubulata_016802</name>
</gene>
<comment type="caution">
    <text evidence="3">The sequence shown here is derived from an EMBL/GenBank/DDBJ whole genome shotgun (WGS) entry which is preliminary data.</text>
</comment>
<keyword evidence="4" id="KW-1185">Reference proteome</keyword>